<gene>
    <name evidence="3" type="ORF">ACJRO7_008870</name>
</gene>
<organism evidence="3 4">
    <name type="scientific">Eucalyptus globulus</name>
    <name type="common">Tasmanian blue gum</name>
    <dbReference type="NCBI Taxonomy" id="34317"/>
    <lineage>
        <taxon>Eukaryota</taxon>
        <taxon>Viridiplantae</taxon>
        <taxon>Streptophyta</taxon>
        <taxon>Embryophyta</taxon>
        <taxon>Tracheophyta</taxon>
        <taxon>Spermatophyta</taxon>
        <taxon>Magnoliopsida</taxon>
        <taxon>eudicotyledons</taxon>
        <taxon>Gunneridae</taxon>
        <taxon>Pentapetalae</taxon>
        <taxon>rosids</taxon>
        <taxon>malvids</taxon>
        <taxon>Myrtales</taxon>
        <taxon>Myrtaceae</taxon>
        <taxon>Myrtoideae</taxon>
        <taxon>Eucalypteae</taxon>
        <taxon>Eucalyptus</taxon>
    </lineage>
</organism>
<feature type="chain" id="PRO_5044787089" evidence="2">
    <location>
        <begin position="30"/>
        <end position="112"/>
    </location>
</feature>
<keyword evidence="4" id="KW-1185">Reference proteome</keyword>
<evidence type="ECO:0000256" key="2">
    <source>
        <dbReference type="SAM" id="SignalP"/>
    </source>
</evidence>
<name>A0ABD3ISP3_EUCGL</name>
<keyword evidence="2" id="KW-0732">Signal</keyword>
<feature type="signal peptide" evidence="2">
    <location>
        <begin position="1"/>
        <end position="29"/>
    </location>
</feature>
<evidence type="ECO:0000256" key="1">
    <source>
        <dbReference type="SAM" id="MobiDB-lite"/>
    </source>
</evidence>
<protein>
    <submittedName>
        <fullName evidence="3">Uncharacterized protein</fullName>
    </submittedName>
</protein>
<dbReference type="Proteomes" id="UP001634007">
    <property type="component" value="Unassembled WGS sequence"/>
</dbReference>
<evidence type="ECO:0000313" key="4">
    <source>
        <dbReference type="Proteomes" id="UP001634007"/>
    </source>
</evidence>
<proteinExistence type="predicted"/>
<comment type="caution">
    <text evidence="3">The sequence shown here is derived from an EMBL/GenBank/DDBJ whole genome shotgun (WGS) entry which is preliminary data.</text>
</comment>
<reference evidence="3 4" key="1">
    <citation type="submission" date="2024-11" db="EMBL/GenBank/DDBJ databases">
        <title>Chromosome-level genome assembly of Eucalyptus globulus Labill. provides insights into its genome evolution.</title>
        <authorList>
            <person name="Li X."/>
        </authorList>
    </citation>
    <scope>NUCLEOTIDE SEQUENCE [LARGE SCALE GENOMIC DNA]</scope>
    <source>
        <strain evidence="3">CL2024</strain>
        <tissue evidence="3">Fresh tender leaves</tissue>
    </source>
</reference>
<evidence type="ECO:0000313" key="3">
    <source>
        <dbReference type="EMBL" id="KAL3717358.1"/>
    </source>
</evidence>
<dbReference type="EMBL" id="JBJKBG010000011">
    <property type="protein sequence ID" value="KAL3717358.1"/>
    <property type="molecule type" value="Genomic_DNA"/>
</dbReference>
<dbReference type="AlphaFoldDB" id="A0ABD3ISP3"/>
<feature type="compositionally biased region" description="Low complexity" evidence="1">
    <location>
        <begin position="66"/>
        <end position="81"/>
    </location>
</feature>
<feature type="region of interest" description="Disordered" evidence="1">
    <location>
        <begin position="59"/>
        <end position="81"/>
    </location>
</feature>
<accession>A0ABD3ISP3</accession>
<sequence length="112" mass="11725">MKKILSSKVATGLMVLLFLMGTSMRSSEACRLLEGHEGAQDGNREPSLLVLQSLQKGPPPCTGNCSGETPGSSTTTASTTGTKAFTGRLLVGVPRRGYSSHVSQYGVTADHK</sequence>